<evidence type="ECO:0000313" key="2">
    <source>
        <dbReference type="Proteomes" id="UP001732700"/>
    </source>
</evidence>
<organism evidence="1 2">
    <name type="scientific">Avena sativa</name>
    <name type="common">Oat</name>
    <dbReference type="NCBI Taxonomy" id="4498"/>
    <lineage>
        <taxon>Eukaryota</taxon>
        <taxon>Viridiplantae</taxon>
        <taxon>Streptophyta</taxon>
        <taxon>Embryophyta</taxon>
        <taxon>Tracheophyta</taxon>
        <taxon>Spermatophyta</taxon>
        <taxon>Magnoliopsida</taxon>
        <taxon>Liliopsida</taxon>
        <taxon>Poales</taxon>
        <taxon>Poaceae</taxon>
        <taxon>BOP clade</taxon>
        <taxon>Pooideae</taxon>
        <taxon>Poodae</taxon>
        <taxon>Poeae</taxon>
        <taxon>Poeae Chloroplast Group 1 (Aveneae type)</taxon>
        <taxon>Aveninae</taxon>
        <taxon>Avena</taxon>
    </lineage>
</organism>
<name>A0ACD5XBG2_AVESA</name>
<dbReference type="EnsemblPlants" id="AVESA.00010b.r2.4DG0786830.3">
    <property type="protein sequence ID" value="AVESA.00010b.r2.4DG0786830.3.CDS"/>
    <property type="gene ID" value="AVESA.00010b.r2.4DG0786830"/>
</dbReference>
<sequence>MDIAMRAIGPLLPKLGELLVGEFTLEKRMRKGIESLLTELTLMHAALRKVAKVPPDQLDEGVKIWAGNIKELSYQMEDIVDAFMVRVECHAKPANPKNKVKKLLKKTIRLFKKGRDLHHLSDALDEAVGQAKQLAELRQRYEQETRDTADGSSIDPRMLALYTDVTELVGIEEARDKLINMLTKGDDWSEQPMNTVSIVGFGGLGKTTLAKTAYDKIKVKFDCGAFVSVSQNPDMKKVFKNILYGLDKDKYENIHNAKWEEQHLIDELIEFLTDKRYIIVIDDIWDGKAWKLIQCAFSKKSPGSRLITTTRIISVSQACCSSSDDIYRMEPLSQDVSRRLFHKRVFSHEKGCPSELVQVSEDILHKCGGIPLAIITIASLLSSNFRIETKDQWYALLNSIGRGLTEDRSVEEMKKILLFSYYDLPSYLKPCLLYLSVFEEDEEILRGKLVCKWISEGFVYSEKQETNLHELGDSYFNELVNRSMIQPIGFDDEEKVEACRVHDMVLDLICSLSSEENFVTIFDGNERKMPQMQRKVRRLSIRCSKVDVDTTGMAHMRSLSFTSNIVDLVLNIASFQVIRVLDLEGCDISDVGYVADLLHLRYLGLKDTRVRHLPEEIGKLQFLQTLDIRGANIVHVPLSVVRLRHLMCLYVEENMELPPGIGSLTSLEVLVELGVGSLDSGNHLNFHFVKELGHLTKLRVLKLHLTELDESMSKVFLESLSNLHKLESLSIVLGHVDLMREGWVPPLRLRRLEFQYSLGPFLTLPTWISPSSLPVLSYLSINVYEVRPEDIQILGMLPALRYLNLSADSTGVVAAEMHAVTAGAYPCATECYFDCNTAVLPSIFARGAAPRLKHLGFEFRGEWISRGDIDLGTWHLPSLENVEAVLFTRGATGKEVMEARATVQAAADEHPNRPSLRLIEKSYSFF</sequence>
<dbReference type="Proteomes" id="UP001732700">
    <property type="component" value="Chromosome 4D"/>
</dbReference>
<proteinExistence type="predicted"/>
<keyword evidence="2" id="KW-1185">Reference proteome</keyword>
<evidence type="ECO:0000313" key="1">
    <source>
        <dbReference type="EnsemblPlants" id="AVESA.00010b.r2.4DG0786830.3.CDS"/>
    </source>
</evidence>
<reference evidence="1" key="1">
    <citation type="submission" date="2021-05" db="EMBL/GenBank/DDBJ databases">
        <authorList>
            <person name="Scholz U."/>
            <person name="Mascher M."/>
            <person name="Fiebig A."/>
        </authorList>
    </citation>
    <scope>NUCLEOTIDE SEQUENCE [LARGE SCALE GENOMIC DNA]</scope>
</reference>
<protein>
    <submittedName>
        <fullName evidence="1">Uncharacterized protein</fullName>
    </submittedName>
</protein>
<reference evidence="1" key="2">
    <citation type="submission" date="2025-09" db="UniProtKB">
        <authorList>
            <consortium name="EnsemblPlants"/>
        </authorList>
    </citation>
    <scope>IDENTIFICATION</scope>
</reference>
<accession>A0ACD5XBG2</accession>